<comment type="caution">
    <text evidence="1">The sequence shown here is derived from an EMBL/GenBank/DDBJ whole genome shotgun (WGS) entry which is preliminary data.</text>
</comment>
<dbReference type="EMBL" id="JASCZI010000337">
    <property type="protein sequence ID" value="MED6111154.1"/>
    <property type="molecule type" value="Genomic_DNA"/>
</dbReference>
<evidence type="ECO:0000313" key="2">
    <source>
        <dbReference type="Proteomes" id="UP001341840"/>
    </source>
</evidence>
<reference evidence="1 2" key="1">
    <citation type="journal article" date="2023" name="Plants (Basel)">
        <title>Bridging the Gap: Combining Genomics and Transcriptomics Approaches to Understand Stylosanthes scabra, an Orphan Legume from the Brazilian Caatinga.</title>
        <authorList>
            <person name="Ferreira-Neto J.R.C."/>
            <person name="da Silva M.D."/>
            <person name="Binneck E."/>
            <person name="de Melo N.F."/>
            <person name="da Silva R.H."/>
            <person name="de Melo A.L.T.M."/>
            <person name="Pandolfi V."/>
            <person name="Bustamante F.O."/>
            <person name="Brasileiro-Vidal A.C."/>
            <person name="Benko-Iseppon A.M."/>
        </authorList>
    </citation>
    <scope>NUCLEOTIDE SEQUENCE [LARGE SCALE GENOMIC DNA]</scope>
    <source>
        <tissue evidence="1">Leaves</tissue>
    </source>
</reference>
<name>A0ABU6QJ10_9FABA</name>
<organism evidence="1 2">
    <name type="scientific">Stylosanthes scabra</name>
    <dbReference type="NCBI Taxonomy" id="79078"/>
    <lineage>
        <taxon>Eukaryota</taxon>
        <taxon>Viridiplantae</taxon>
        <taxon>Streptophyta</taxon>
        <taxon>Embryophyta</taxon>
        <taxon>Tracheophyta</taxon>
        <taxon>Spermatophyta</taxon>
        <taxon>Magnoliopsida</taxon>
        <taxon>eudicotyledons</taxon>
        <taxon>Gunneridae</taxon>
        <taxon>Pentapetalae</taxon>
        <taxon>rosids</taxon>
        <taxon>fabids</taxon>
        <taxon>Fabales</taxon>
        <taxon>Fabaceae</taxon>
        <taxon>Papilionoideae</taxon>
        <taxon>50 kb inversion clade</taxon>
        <taxon>dalbergioids sensu lato</taxon>
        <taxon>Dalbergieae</taxon>
        <taxon>Pterocarpus clade</taxon>
        <taxon>Stylosanthes</taxon>
    </lineage>
</organism>
<keyword evidence="2" id="KW-1185">Reference proteome</keyword>
<protein>
    <submittedName>
        <fullName evidence="1">Uncharacterized protein</fullName>
    </submittedName>
</protein>
<feature type="non-terminal residue" evidence="1">
    <location>
        <position position="89"/>
    </location>
</feature>
<sequence length="89" mass="10043">MTRASRSRKLRVNRSPGSKVIAFGSRRERRKNWLGPILQPTLAQFSLIPSRKRGMKWLRCVGSSLIYSLMSGKSRNFAVWSGSGQTSSE</sequence>
<gene>
    <name evidence="1" type="ORF">PIB30_049798</name>
</gene>
<evidence type="ECO:0000313" key="1">
    <source>
        <dbReference type="EMBL" id="MED6111154.1"/>
    </source>
</evidence>
<dbReference type="Proteomes" id="UP001341840">
    <property type="component" value="Unassembled WGS sequence"/>
</dbReference>
<accession>A0ABU6QJ10</accession>
<proteinExistence type="predicted"/>